<evidence type="ECO:0000313" key="1">
    <source>
        <dbReference type="EMBL" id="CAJ1976664.1"/>
    </source>
</evidence>
<sequence>MISLETFPTFYSWHHSIRGTLESYLEAPSPNILNICGANGSINYGMRFLMSIAAVNFISSRLGNRCEYKCPNCKHEETYNQLTSKNSVDGRFKFVCHLGQGN</sequence>
<dbReference type="Proteomes" id="UP001189624">
    <property type="component" value="Chromosome 10"/>
</dbReference>
<dbReference type="AlphaFoldDB" id="A0AA86W1F9"/>
<accession>A0AA86W1F9</accession>
<dbReference type="EMBL" id="OY731407">
    <property type="protein sequence ID" value="CAJ1976664.1"/>
    <property type="molecule type" value="Genomic_DNA"/>
</dbReference>
<keyword evidence="2" id="KW-1185">Reference proteome</keyword>
<gene>
    <name evidence="1" type="ORF">AYBTSS11_LOCUS28802</name>
</gene>
<dbReference type="Gramene" id="rna-AYBTSS11_LOCUS28802">
    <property type="protein sequence ID" value="CAJ1976664.1"/>
    <property type="gene ID" value="gene-AYBTSS11_LOCUS28802"/>
</dbReference>
<reference evidence="1" key="1">
    <citation type="submission" date="2023-10" db="EMBL/GenBank/DDBJ databases">
        <authorList>
            <person name="Domelevo Entfellner J.-B."/>
        </authorList>
    </citation>
    <scope>NUCLEOTIDE SEQUENCE</scope>
</reference>
<evidence type="ECO:0000313" key="2">
    <source>
        <dbReference type="Proteomes" id="UP001189624"/>
    </source>
</evidence>
<organism evidence="1 2">
    <name type="scientific">Sphenostylis stenocarpa</name>
    <dbReference type="NCBI Taxonomy" id="92480"/>
    <lineage>
        <taxon>Eukaryota</taxon>
        <taxon>Viridiplantae</taxon>
        <taxon>Streptophyta</taxon>
        <taxon>Embryophyta</taxon>
        <taxon>Tracheophyta</taxon>
        <taxon>Spermatophyta</taxon>
        <taxon>Magnoliopsida</taxon>
        <taxon>eudicotyledons</taxon>
        <taxon>Gunneridae</taxon>
        <taxon>Pentapetalae</taxon>
        <taxon>rosids</taxon>
        <taxon>fabids</taxon>
        <taxon>Fabales</taxon>
        <taxon>Fabaceae</taxon>
        <taxon>Papilionoideae</taxon>
        <taxon>50 kb inversion clade</taxon>
        <taxon>NPAAA clade</taxon>
        <taxon>indigoferoid/millettioid clade</taxon>
        <taxon>Phaseoleae</taxon>
        <taxon>Sphenostylis</taxon>
    </lineage>
</organism>
<name>A0AA86W1F9_9FABA</name>
<proteinExistence type="predicted"/>
<protein>
    <submittedName>
        <fullName evidence="1">Uncharacterized protein</fullName>
    </submittedName>
</protein>